<evidence type="ECO:0000256" key="5">
    <source>
        <dbReference type="ARBA" id="ARBA00022821"/>
    </source>
</evidence>
<evidence type="ECO:0008006" key="10">
    <source>
        <dbReference type="Google" id="ProtNLM"/>
    </source>
</evidence>
<gene>
    <name evidence="8" type="primary">ga12328</name>
    <name evidence="8" type="ORF">PR202_ga12328</name>
</gene>
<keyword evidence="2" id="KW-0433">Leucine-rich repeat</keyword>
<dbReference type="PANTHER" id="PTHR19338">
    <property type="entry name" value="TRANSLOCASE OF INNER MITOCHONDRIAL MEMBRANE 13 HOMOLOG"/>
    <property type="match status" value="1"/>
</dbReference>
<reference evidence="8" key="2">
    <citation type="submission" date="2021-12" db="EMBL/GenBank/DDBJ databases">
        <title>Resequencing data analysis of finger millet.</title>
        <authorList>
            <person name="Hatakeyama M."/>
            <person name="Aluri S."/>
            <person name="Balachadran M.T."/>
            <person name="Sivarajan S.R."/>
            <person name="Poveda L."/>
            <person name="Shimizu-Inatsugi R."/>
            <person name="Schlapbach R."/>
            <person name="Sreeman S.M."/>
            <person name="Shimizu K.K."/>
        </authorList>
    </citation>
    <scope>NUCLEOTIDE SEQUENCE</scope>
</reference>
<evidence type="ECO:0000256" key="4">
    <source>
        <dbReference type="ARBA" id="ARBA00022741"/>
    </source>
</evidence>
<evidence type="ECO:0000256" key="2">
    <source>
        <dbReference type="ARBA" id="ARBA00022614"/>
    </source>
</evidence>
<evidence type="ECO:0000256" key="3">
    <source>
        <dbReference type="ARBA" id="ARBA00022737"/>
    </source>
</evidence>
<keyword evidence="4" id="KW-0547">Nucleotide-binding</keyword>
<reference evidence="8" key="1">
    <citation type="journal article" date="2018" name="DNA Res.">
        <title>Multiple hybrid de novo genome assembly of finger millet, an orphan allotetraploid crop.</title>
        <authorList>
            <person name="Hatakeyama M."/>
            <person name="Aluri S."/>
            <person name="Balachadran M.T."/>
            <person name="Sivarajan S.R."/>
            <person name="Patrignani A."/>
            <person name="Gruter S."/>
            <person name="Poveda L."/>
            <person name="Shimizu-Inatsugi R."/>
            <person name="Baeten J."/>
            <person name="Francoijs K.J."/>
            <person name="Nataraja K.N."/>
            <person name="Reddy Y.A.N."/>
            <person name="Phadnis S."/>
            <person name="Ravikumar R.L."/>
            <person name="Schlapbach R."/>
            <person name="Sreeman S.M."/>
            <person name="Shimizu K.K."/>
        </authorList>
    </citation>
    <scope>NUCLEOTIDE SEQUENCE</scope>
</reference>
<proteinExistence type="inferred from homology"/>
<dbReference type="GO" id="GO:0006952">
    <property type="term" value="P:defense response"/>
    <property type="evidence" value="ECO:0007669"/>
    <property type="project" value="UniProtKB-KW"/>
</dbReference>
<dbReference type="Pfam" id="PF00931">
    <property type="entry name" value="NB-ARC"/>
    <property type="match status" value="1"/>
</dbReference>
<organism evidence="8 9">
    <name type="scientific">Eleusine coracana subsp. coracana</name>
    <dbReference type="NCBI Taxonomy" id="191504"/>
    <lineage>
        <taxon>Eukaryota</taxon>
        <taxon>Viridiplantae</taxon>
        <taxon>Streptophyta</taxon>
        <taxon>Embryophyta</taxon>
        <taxon>Tracheophyta</taxon>
        <taxon>Spermatophyta</taxon>
        <taxon>Magnoliopsida</taxon>
        <taxon>Liliopsida</taxon>
        <taxon>Poales</taxon>
        <taxon>Poaceae</taxon>
        <taxon>PACMAD clade</taxon>
        <taxon>Chloridoideae</taxon>
        <taxon>Cynodonteae</taxon>
        <taxon>Eleusininae</taxon>
        <taxon>Eleusine</taxon>
    </lineage>
</organism>
<feature type="domain" description="NB-ARC" evidence="6">
    <location>
        <begin position="175"/>
        <end position="263"/>
    </location>
</feature>
<dbReference type="Proteomes" id="UP001054889">
    <property type="component" value="Unassembled WGS sequence"/>
</dbReference>
<feature type="domain" description="Disease resistance N-terminal" evidence="7">
    <location>
        <begin position="16"/>
        <end position="95"/>
    </location>
</feature>
<dbReference type="SUPFAM" id="SSF52540">
    <property type="entry name" value="P-loop containing nucleoside triphosphate hydrolases"/>
    <property type="match status" value="1"/>
</dbReference>
<dbReference type="PANTHER" id="PTHR19338:SF58">
    <property type="entry name" value="OS09G0517100 PROTEIN"/>
    <property type="match status" value="1"/>
</dbReference>
<evidence type="ECO:0000259" key="6">
    <source>
        <dbReference type="Pfam" id="PF00931"/>
    </source>
</evidence>
<dbReference type="Pfam" id="PF18052">
    <property type="entry name" value="Rx_N"/>
    <property type="match status" value="1"/>
</dbReference>
<keyword evidence="9" id="KW-1185">Reference proteome</keyword>
<evidence type="ECO:0000313" key="8">
    <source>
        <dbReference type="EMBL" id="GJM95571.1"/>
    </source>
</evidence>
<comment type="caution">
    <text evidence="8">The sequence shown here is derived from an EMBL/GenBank/DDBJ whole genome shotgun (WGS) entry which is preliminary data.</text>
</comment>
<accession>A0AAV5CBW8</accession>
<evidence type="ECO:0000259" key="7">
    <source>
        <dbReference type="Pfam" id="PF18052"/>
    </source>
</evidence>
<protein>
    <recommendedName>
        <fullName evidence="10">Rx N-terminal domain-containing protein</fullName>
    </recommendedName>
</protein>
<evidence type="ECO:0000256" key="1">
    <source>
        <dbReference type="ARBA" id="ARBA00008894"/>
    </source>
</evidence>
<dbReference type="GO" id="GO:0043531">
    <property type="term" value="F:ADP binding"/>
    <property type="evidence" value="ECO:0007669"/>
    <property type="project" value="InterPro"/>
</dbReference>
<dbReference type="InterPro" id="IPR027417">
    <property type="entry name" value="P-loop_NTPase"/>
</dbReference>
<dbReference type="InterPro" id="IPR038005">
    <property type="entry name" value="RX-like_CC"/>
</dbReference>
<name>A0AAV5CBW8_ELECO</name>
<dbReference type="Gene3D" id="1.20.5.4130">
    <property type="match status" value="1"/>
</dbReference>
<keyword evidence="3" id="KW-0677">Repeat</keyword>
<dbReference type="InterPro" id="IPR002182">
    <property type="entry name" value="NB-ARC"/>
</dbReference>
<dbReference type="EMBL" id="BQKI01000005">
    <property type="protein sequence ID" value="GJM95571.1"/>
    <property type="molecule type" value="Genomic_DNA"/>
</dbReference>
<dbReference type="CDD" id="cd14798">
    <property type="entry name" value="RX-CC_like"/>
    <property type="match status" value="1"/>
</dbReference>
<keyword evidence="5" id="KW-0611">Plant defense</keyword>
<evidence type="ECO:0000313" key="9">
    <source>
        <dbReference type="Proteomes" id="UP001054889"/>
    </source>
</evidence>
<dbReference type="AlphaFoldDB" id="A0AAV5CBW8"/>
<comment type="similarity">
    <text evidence="1">Belongs to the disease resistance NB-LRR family.</text>
</comment>
<dbReference type="Gene3D" id="3.40.50.300">
    <property type="entry name" value="P-loop containing nucleotide triphosphate hydrolases"/>
    <property type="match status" value="1"/>
</dbReference>
<dbReference type="InterPro" id="IPR041118">
    <property type="entry name" value="Rx_N"/>
</dbReference>
<sequence length="265" mass="30097">MEVTPLSVGKSVLDGALGYAKSTIAEEVALQLGIASDHAFIRDELDMMRSFLMVAHEERNEQNKVLTTWVKQVRDVAYDTEDCLQDCSIYLQRPSWWRLPRTLGERRRIAKKMKELRAKVEDVSQRNLRYGLIKGSCSKLATAPVHSDMVSATMSSMEESWRQQDKAKEGLIQLTDNKDEDLRVIALYGASGLLGETSVVKKAYNDLKGRNRFKCHAWVRIAHPFNPTEFLQNIIRQFYVDSLDEMANAQNKSDPSIQDLLKTGG</sequence>